<feature type="domain" description="HTH luxR-type" evidence="6">
    <location>
        <begin position="325"/>
        <end position="389"/>
    </location>
</feature>
<keyword evidence="8" id="KW-1185">Reference proteome</keyword>
<sequence>MDSLENEITAYNREGKHLISQKKLSELLLSNELNENQEANVLFLMATTYRSVNDYLMCIDYLERSKKIAKKSSKESLLTMRIECEFAFVYFDTKDFESCREVMKRIAEKNYLDVLPENKAYLLMQEGYILLQENQYNEAEKRYTESFAIIQKVDQCNLPVVYCKLMDLYSHKKDIQAVEKMYHEGWKISHKCGILKYKVFLAAEMERIYKEHELFNDAYLLGIKLDSLRKLEDQGNVISEMHIIDKAYVEKDQEEEHQDVFREKIGATIVAMVLIAFIIYSFLRSKRLKNDKVRMKVEIKEMKEHLDSYSQNSHFNGKIVNNELSFFNSEKLTERQIELLKLMAQGFSNKEIADELFITESTVKYHIKNIYSILDIKDRKDLFKKISEN</sequence>
<dbReference type="Pfam" id="PF00196">
    <property type="entry name" value="GerE"/>
    <property type="match status" value="1"/>
</dbReference>
<dbReference type="STRING" id="421072.SAMN04488097_3300"/>
<dbReference type="PANTHER" id="PTHR44688">
    <property type="entry name" value="DNA-BINDING TRANSCRIPTIONAL ACTIVATOR DEVR_DOSR"/>
    <property type="match status" value="1"/>
</dbReference>
<evidence type="ECO:0000256" key="1">
    <source>
        <dbReference type="ARBA" id="ARBA00023015"/>
    </source>
</evidence>
<evidence type="ECO:0000256" key="2">
    <source>
        <dbReference type="ARBA" id="ARBA00023125"/>
    </source>
</evidence>
<feature type="transmembrane region" description="Helical" evidence="5">
    <location>
        <begin position="265"/>
        <end position="283"/>
    </location>
</feature>
<dbReference type="GO" id="GO:0006355">
    <property type="term" value="P:regulation of DNA-templated transcription"/>
    <property type="evidence" value="ECO:0007669"/>
    <property type="project" value="InterPro"/>
</dbReference>
<dbReference type="CDD" id="cd06170">
    <property type="entry name" value="LuxR_C_like"/>
    <property type="match status" value="1"/>
</dbReference>
<dbReference type="Proteomes" id="UP000028623">
    <property type="component" value="Unassembled WGS sequence"/>
</dbReference>
<dbReference type="InterPro" id="IPR000792">
    <property type="entry name" value="Tscrpt_reg_LuxR_C"/>
</dbReference>
<dbReference type="InterPro" id="IPR011990">
    <property type="entry name" value="TPR-like_helical_dom_sf"/>
</dbReference>
<dbReference type="GO" id="GO:0003677">
    <property type="term" value="F:DNA binding"/>
    <property type="evidence" value="ECO:0007669"/>
    <property type="project" value="UniProtKB-KW"/>
</dbReference>
<keyword evidence="5" id="KW-0472">Membrane</keyword>
<evidence type="ECO:0000259" key="6">
    <source>
        <dbReference type="PROSITE" id="PS50043"/>
    </source>
</evidence>
<accession>A0A085BJY1</accession>
<dbReference type="EMBL" id="JPLY01000002">
    <property type="protein sequence ID" value="KFC22776.1"/>
    <property type="molecule type" value="Genomic_DNA"/>
</dbReference>
<keyword evidence="1" id="KW-0805">Transcription regulation</keyword>
<evidence type="ECO:0000256" key="4">
    <source>
        <dbReference type="SAM" id="Coils"/>
    </source>
</evidence>
<keyword evidence="5" id="KW-0812">Transmembrane</keyword>
<comment type="caution">
    <text evidence="7">The sequence shown here is derived from an EMBL/GenBank/DDBJ whole genome shotgun (WGS) entry which is preliminary data.</text>
</comment>
<reference evidence="7 8" key="1">
    <citation type="submission" date="2014-07" db="EMBL/GenBank/DDBJ databases">
        <title>Epilithonimonas lactis LMG 22401 Genome.</title>
        <authorList>
            <person name="Pipes S.E."/>
            <person name="Stropko S.J."/>
        </authorList>
    </citation>
    <scope>NUCLEOTIDE SEQUENCE [LARGE SCALE GENOMIC DNA]</scope>
    <source>
        <strain evidence="7 8">LMG 24401</strain>
    </source>
</reference>
<dbReference type="eggNOG" id="COG2197">
    <property type="taxonomic scope" value="Bacteria"/>
</dbReference>
<dbReference type="PROSITE" id="PS50043">
    <property type="entry name" value="HTH_LUXR_2"/>
    <property type="match status" value="1"/>
</dbReference>
<gene>
    <name evidence="7" type="ORF">IO89_06905</name>
</gene>
<dbReference type="Gene3D" id="1.10.10.10">
    <property type="entry name" value="Winged helix-like DNA-binding domain superfamily/Winged helix DNA-binding domain"/>
    <property type="match status" value="1"/>
</dbReference>
<dbReference type="PANTHER" id="PTHR44688:SF16">
    <property type="entry name" value="DNA-BINDING TRANSCRIPTIONAL ACTIVATOR DEVR_DOSR"/>
    <property type="match status" value="1"/>
</dbReference>
<evidence type="ECO:0000313" key="8">
    <source>
        <dbReference type="Proteomes" id="UP000028623"/>
    </source>
</evidence>
<keyword evidence="3" id="KW-0804">Transcription</keyword>
<evidence type="ECO:0000256" key="5">
    <source>
        <dbReference type="SAM" id="Phobius"/>
    </source>
</evidence>
<dbReference type="PRINTS" id="PR00038">
    <property type="entry name" value="HTHLUXR"/>
</dbReference>
<evidence type="ECO:0000313" key="7">
    <source>
        <dbReference type="EMBL" id="KFC22776.1"/>
    </source>
</evidence>
<proteinExistence type="predicted"/>
<keyword evidence="5" id="KW-1133">Transmembrane helix</keyword>
<dbReference type="AlphaFoldDB" id="A0A085BJY1"/>
<dbReference type="Gene3D" id="1.25.40.10">
    <property type="entry name" value="Tetratricopeptide repeat domain"/>
    <property type="match status" value="1"/>
</dbReference>
<organism evidence="7 8">
    <name type="scientific">Epilithonimonas lactis</name>
    <dbReference type="NCBI Taxonomy" id="421072"/>
    <lineage>
        <taxon>Bacteria</taxon>
        <taxon>Pseudomonadati</taxon>
        <taxon>Bacteroidota</taxon>
        <taxon>Flavobacteriia</taxon>
        <taxon>Flavobacteriales</taxon>
        <taxon>Weeksellaceae</taxon>
        <taxon>Chryseobacterium group</taxon>
        <taxon>Epilithonimonas</taxon>
    </lineage>
</organism>
<keyword evidence="2" id="KW-0238">DNA-binding</keyword>
<dbReference type="InterPro" id="IPR016032">
    <property type="entry name" value="Sig_transdc_resp-reg_C-effctor"/>
</dbReference>
<dbReference type="SUPFAM" id="SSF48452">
    <property type="entry name" value="TPR-like"/>
    <property type="match status" value="1"/>
</dbReference>
<dbReference type="InterPro" id="IPR036388">
    <property type="entry name" value="WH-like_DNA-bd_sf"/>
</dbReference>
<protein>
    <recommendedName>
        <fullName evidence="6">HTH luxR-type domain-containing protein</fullName>
    </recommendedName>
</protein>
<dbReference type="SMART" id="SM00421">
    <property type="entry name" value="HTH_LUXR"/>
    <property type="match status" value="1"/>
</dbReference>
<dbReference type="SUPFAM" id="SSF46894">
    <property type="entry name" value="C-terminal effector domain of the bipartite response regulators"/>
    <property type="match status" value="1"/>
</dbReference>
<evidence type="ECO:0000256" key="3">
    <source>
        <dbReference type="ARBA" id="ARBA00023163"/>
    </source>
</evidence>
<keyword evidence="4" id="KW-0175">Coiled coil</keyword>
<name>A0A085BJY1_9FLAO</name>
<feature type="coiled-coil region" evidence="4">
    <location>
        <begin position="285"/>
        <end position="312"/>
    </location>
</feature>